<dbReference type="InterPro" id="IPR005111">
    <property type="entry name" value="MoeA_C_domain_IV"/>
</dbReference>
<dbReference type="Gene3D" id="2.170.190.11">
    <property type="entry name" value="Molybdopterin biosynthesis moea protein, domain 3"/>
    <property type="match status" value="1"/>
</dbReference>
<comment type="caution">
    <text evidence="8">The sequence shown here is derived from an EMBL/GenBank/DDBJ whole genome shotgun (WGS) entry which is preliminary data.</text>
</comment>
<dbReference type="NCBIfam" id="NF045515">
    <property type="entry name" value="Glp_gephyrin"/>
    <property type="match status" value="1"/>
</dbReference>
<name>A0A2J7TJ92_METSI</name>
<dbReference type="OrthoDB" id="9804758at2"/>
<dbReference type="InterPro" id="IPR001453">
    <property type="entry name" value="MoaB/Mog_dom"/>
</dbReference>
<organism evidence="8 9">
    <name type="scientific">Methylocella silvestris</name>
    <dbReference type="NCBI Taxonomy" id="199596"/>
    <lineage>
        <taxon>Bacteria</taxon>
        <taxon>Pseudomonadati</taxon>
        <taxon>Pseudomonadota</taxon>
        <taxon>Alphaproteobacteria</taxon>
        <taxon>Hyphomicrobiales</taxon>
        <taxon>Beijerinckiaceae</taxon>
        <taxon>Methylocella</taxon>
    </lineage>
</organism>
<protein>
    <recommendedName>
        <fullName evidence="6">Molybdopterin molybdenumtransferase</fullName>
        <ecNumber evidence="6">2.10.1.1</ecNumber>
    </recommendedName>
</protein>
<evidence type="ECO:0000256" key="1">
    <source>
        <dbReference type="ARBA" id="ARBA00002901"/>
    </source>
</evidence>
<keyword evidence="6" id="KW-0479">Metal-binding</keyword>
<dbReference type="GO" id="GO:0046872">
    <property type="term" value="F:metal ion binding"/>
    <property type="evidence" value="ECO:0007669"/>
    <property type="project" value="UniProtKB-UniRule"/>
</dbReference>
<dbReference type="InterPro" id="IPR005110">
    <property type="entry name" value="MoeA_linker/N"/>
</dbReference>
<dbReference type="NCBIfam" id="TIGR00177">
    <property type="entry name" value="molyb_syn"/>
    <property type="match status" value="1"/>
</dbReference>
<evidence type="ECO:0000256" key="5">
    <source>
        <dbReference type="ARBA" id="ARBA00047317"/>
    </source>
</evidence>
<dbReference type="UniPathway" id="UPA00344"/>
<dbReference type="Pfam" id="PF00994">
    <property type="entry name" value="MoCF_biosynth"/>
    <property type="match status" value="1"/>
</dbReference>
<comment type="catalytic activity">
    <reaction evidence="5">
        <text>adenylyl-molybdopterin + molybdate = Mo-molybdopterin + AMP + H(+)</text>
        <dbReference type="Rhea" id="RHEA:35047"/>
        <dbReference type="ChEBI" id="CHEBI:15378"/>
        <dbReference type="ChEBI" id="CHEBI:36264"/>
        <dbReference type="ChEBI" id="CHEBI:62727"/>
        <dbReference type="ChEBI" id="CHEBI:71302"/>
        <dbReference type="ChEBI" id="CHEBI:456215"/>
        <dbReference type="EC" id="2.10.1.1"/>
    </reaction>
</comment>
<dbReference type="PANTHER" id="PTHR10192">
    <property type="entry name" value="MOLYBDOPTERIN BIOSYNTHESIS PROTEIN"/>
    <property type="match status" value="1"/>
</dbReference>
<dbReference type="SUPFAM" id="SSF63867">
    <property type="entry name" value="MoeA C-terminal domain-like"/>
    <property type="match status" value="1"/>
</dbReference>
<feature type="domain" description="MoaB/Mog" evidence="7">
    <location>
        <begin position="195"/>
        <end position="337"/>
    </location>
</feature>
<dbReference type="InterPro" id="IPR038987">
    <property type="entry name" value="MoeA-like"/>
</dbReference>
<dbReference type="Pfam" id="PF03453">
    <property type="entry name" value="MoeA_N"/>
    <property type="match status" value="1"/>
</dbReference>
<dbReference type="InterPro" id="IPR036425">
    <property type="entry name" value="MoaB/Mog-like_dom_sf"/>
</dbReference>
<dbReference type="PANTHER" id="PTHR10192:SF5">
    <property type="entry name" value="GEPHYRIN"/>
    <property type="match status" value="1"/>
</dbReference>
<proteinExistence type="inferred from homology"/>
<accession>A0A2J7TJ92</accession>
<dbReference type="InterPro" id="IPR036688">
    <property type="entry name" value="MoeA_C_domain_IV_sf"/>
</dbReference>
<dbReference type="InterPro" id="IPR036135">
    <property type="entry name" value="MoeA_linker/N_sf"/>
</dbReference>
<dbReference type="Proteomes" id="UP000236286">
    <property type="component" value="Unassembled WGS sequence"/>
</dbReference>
<dbReference type="CDD" id="cd00887">
    <property type="entry name" value="MoeA"/>
    <property type="match status" value="1"/>
</dbReference>
<comment type="cofactor">
    <cofactor evidence="6">
        <name>Mg(2+)</name>
        <dbReference type="ChEBI" id="CHEBI:18420"/>
    </cofactor>
</comment>
<dbReference type="GO" id="GO:0005829">
    <property type="term" value="C:cytosol"/>
    <property type="evidence" value="ECO:0007669"/>
    <property type="project" value="TreeGrafter"/>
</dbReference>
<comment type="similarity">
    <text evidence="3 6">Belongs to the MoeA family.</text>
</comment>
<dbReference type="RefSeq" id="WP_102842809.1">
    <property type="nucleotide sequence ID" value="NZ_PDZR01000004.1"/>
</dbReference>
<evidence type="ECO:0000313" key="8">
    <source>
        <dbReference type="EMBL" id="PNG26842.1"/>
    </source>
</evidence>
<gene>
    <name evidence="8" type="ORF">CR492_05845</name>
</gene>
<dbReference type="AlphaFoldDB" id="A0A2J7TJ92"/>
<comment type="pathway">
    <text evidence="2 6">Cofactor biosynthesis; molybdopterin biosynthesis.</text>
</comment>
<dbReference type="Gene3D" id="2.40.340.10">
    <property type="entry name" value="MoeA, C-terminal, domain IV"/>
    <property type="match status" value="1"/>
</dbReference>
<dbReference type="Gene3D" id="3.90.105.10">
    <property type="entry name" value="Molybdopterin biosynthesis moea protein, domain 2"/>
    <property type="match status" value="1"/>
</dbReference>
<dbReference type="InterPro" id="IPR008284">
    <property type="entry name" value="MoCF_biosynth_CS"/>
</dbReference>
<dbReference type="Pfam" id="PF03454">
    <property type="entry name" value="MoeA_C"/>
    <property type="match status" value="1"/>
</dbReference>
<dbReference type="EC" id="2.10.1.1" evidence="6"/>
<evidence type="ECO:0000256" key="3">
    <source>
        <dbReference type="ARBA" id="ARBA00010763"/>
    </source>
</evidence>
<evidence type="ECO:0000259" key="7">
    <source>
        <dbReference type="SMART" id="SM00852"/>
    </source>
</evidence>
<dbReference type="Gene3D" id="3.40.980.10">
    <property type="entry name" value="MoaB/Mog-like domain"/>
    <property type="match status" value="1"/>
</dbReference>
<dbReference type="SMART" id="SM00852">
    <property type="entry name" value="MoCF_biosynth"/>
    <property type="match status" value="1"/>
</dbReference>
<reference evidence="8 9" key="1">
    <citation type="submission" date="2017-10" db="EMBL/GenBank/DDBJ databases">
        <title>Genome announcement of Methylocella silvestris TVC from permafrost.</title>
        <authorList>
            <person name="Wang J."/>
            <person name="Geng K."/>
            <person name="Ul-Haque F."/>
            <person name="Crombie A.T."/>
            <person name="Street L.E."/>
            <person name="Wookey P.A."/>
            <person name="Murrell J.C."/>
            <person name="Pratscher J."/>
        </authorList>
    </citation>
    <scope>NUCLEOTIDE SEQUENCE [LARGE SCALE GENOMIC DNA]</scope>
    <source>
        <strain evidence="8 9">TVC</strain>
    </source>
</reference>
<comment type="function">
    <text evidence="1 6">Catalyzes the insertion of molybdate into adenylated molybdopterin with the concomitant release of AMP.</text>
</comment>
<evidence type="ECO:0000256" key="2">
    <source>
        <dbReference type="ARBA" id="ARBA00005046"/>
    </source>
</evidence>
<keyword evidence="6 8" id="KW-0808">Transferase</keyword>
<evidence type="ECO:0000256" key="4">
    <source>
        <dbReference type="ARBA" id="ARBA00023150"/>
    </source>
</evidence>
<evidence type="ECO:0000313" key="9">
    <source>
        <dbReference type="Proteomes" id="UP000236286"/>
    </source>
</evidence>
<dbReference type="SUPFAM" id="SSF53218">
    <property type="entry name" value="Molybdenum cofactor biosynthesis proteins"/>
    <property type="match status" value="1"/>
</dbReference>
<evidence type="ECO:0000256" key="6">
    <source>
        <dbReference type="RuleBase" id="RU365090"/>
    </source>
</evidence>
<keyword evidence="6" id="KW-0500">Molybdenum</keyword>
<dbReference type="SUPFAM" id="SSF63882">
    <property type="entry name" value="MoeA N-terminal region -like"/>
    <property type="match status" value="1"/>
</dbReference>
<sequence length="426" mass="45005">MTQLGKDIFAAGEKPMRIEEAAAWLAARAPATPDVETISIFEADGRILAHDLIAPLALPGFDNSAVDGYAIAYKDLAATCESVLPIGGRMAAGRSFDPVGGGDLSGKAVRIFTGAMIPPGMDTVFMQEDCRLTEDGRVILPPGLKPGDNRRMRGEDINVGALALAAGRRLAPEDIGLAAALGLDRLTVRRRLKAAIFSTGDELVCPARPRMEGALRAPDAYDANRFLLGALLRRQGLEVTDLGILPDDKAQIAAALHKAAKGHDLIVSSGGVSVGEEDHVKAAILEQGSLHFWRLAIKPGRPLAMGVIDGAPFVGLPGNPVAAFIGFVFVARALIAALSGARFNPPLAVPVISGFAYRKKAGRREFLRASLSRDASGELTAEKYAGQGAAVLTSLTRTRGFVDLAEDTVEIAPGDRVNFIDYDLIR</sequence>
<keyword evidence="4 6" id="KW-0501">Molybdenum cofactor biosynthesis</keyword>
<keyword evidence="6" id="KW-0460">Magnesium</keyword>
<dbReference type="GO" id="GO:0006777">
    <property type="term" value="P:Mo-molybdopterin cofactor biosynthetic process"/>
    <property type="evidence" value="ECO:0007669"/>
    <property type="project" value="UniProtKB-UniRule"/>
</dbReference>
<dbReference type="GO" id="GO:0061599">
    <property type="term" value="F:molybdopterin molybdotransferase activity"/>
    <property type="evidence" value="ECO:0007669"/>
    <property type="project" value="UniProtKB-UniRule"/>
</dbReference>
<dbReference type="PROSITE" id="PS01079">
    <property type="entry name" value="MOCF_BIOSYNTHESIS_2"/>
    <property type="match status" value="1"/>
</dbReference>
<dbReference type="EMBL" id="PDZR01000004">
    <property type="protein sequence ID" value="PNG26842.1"/>
    <property type="molecule type" value="Genomic_DNA"/>
</dbReference>